<dbReference type="Gene3D" id="3.40.47.10">
    <property type="match status" value="2"/>
</dbReference>
<dbReference type="SUPFAM" id="SSF53901">
    <property type="entry name" value="Thiolase-like"/>
    <property type="match status" value="2"/>
</dbReference>
<evidence type="ECO:0000256" key="2">
    <source>
        <dbReference type="ARBA" id="ARBA00023315"/>
    </source>
</evidence>
<reference evidence="4 5" key="1">
    <citation type="submission" date="2023-10" db="EMBL/GenBank/DDBJ databases">
        <title>Xenorhabdus taiwanensis sp. nov., a symbiotic bacterium associated with the entomopathogenic nematode Steinernema taiwanensis.</title>
        <authorList>
            <person name="Tseng C.T."/>
            <person name="Shu H.Y."/>
            <person name="Chen M.H."/>
            <person name="Fang Y.J."/>
            <person name="Wu T.L."/>
            <person name="Lin Y.C."/>
            <person name="Huang C.J."/>
        </authorList>
    </citation>
    <scope>NUCLEOTIDE SEQUENCE [LARGE SCALE GENOMIC DNA]</scope>
    <source>
        <strain evidence="4 5">TCT-1</strain>
    </source>
</reference>
<accession>A0ABN7C081</accession>
<dbReference type="Pfam" id="PF08541">
    <property type="entry name" value="ACP_syn_III_C"/>
    <property type="match status" value="1"/>
</dbReference>
<dbReference type="PANTHER" id="PTHR34069">
    <property type="entry name" value="3-OXOACYL-[ACYL-CARRIER-PROTEIN] SYNTHASE 3"/>
    <property type="match status" value="1"/>
</dbReference>
<sequence>MKPNKNSDELTFKQGKSMKIEAVKLALPSKIVTNDDIIDLIKQHSNSFHGELETILKEIRYYLKYSGSNTRYWLNEGETPIQLLCQATEDALKAANINKEDIDVLVYVGIGRGFLEPGGAYHAANALNMHHVQCYDVIDACMSWTRAMQQLQALFDASVFRRALVVNAEFNMIENGAIYPGVFNLHDSRSVEWTFPAFTLGEGASATIISADDPDNLWTFNFESRADLSDLCNIPIARYEGYCVASEKIGKNGVGHFTSFGSDLVKFGRPHILSVMQKTLNNIEISNIKGIFTHASSQRDWANFASELDLDHLVHHIYPQTGNLVSASIPGAIAIAMETGKVKQNDEVIGWVGSAGMSFCAYHFRL</sequence>
<keyword evidence="1" id="KW-0808">Transferase</keyword>
<evidence type="ECO:0000256" key="1">
    <source>
        <dbReference type="ARBA" id="ARBA00022679"/>
    </source>
</evidence>
<dbReference type="InterPro" id="IPR016039">
    <property type="entry name" value="Thiolase-like"/>
</dbReference>
<name>A0ABN7C081_9GAMM</name>
<keyword evidence="5" id="KW-1185">Reference proteome</keyword>
<keyword evidence="2" id="KW-0012">Acyltransferase</keyword>
<feature type="domain" description="Beta-ketoacyl-[acyl-carrier-protein] synthase III C-terminal" evidence="3">
    <location>
        <begin position="281"/>
        <end position="365"/>
    </location>
</feature>
<dbReference type="EMBL" id="AP028978">
    <property type="protein sequence ID" value="BET95948.1"/>
    <property type="molecule type" value="Genomic_DNA"/>
</dbReference>
<organism evidence="4 5">
    <name type="scientific">Xenorhabdus taiwanensis</name>
    <dbReference type="NCBI Taxonomy" id="3085177"/>
    <lineage>
        <taxon>Bacteria</taxon>
        <taxon>Pseudomonadati</taxon>
        <taxon>Pseudomonadota</taxon>
        <taxon>Gammaproteobacteria</taxon>
        <taxon>Enterobacterales</taxon>
        <taxon>Morganellaceae</taxon>
        <taxon>Xenorhabdus</taxon>
    </lineage>
</organism>
<evidence type="ECO:0000313" key="5">
    <source>
        <dbReference type="Proteomes" id="UP001529514"/>
    </source>
</evidence>
<dbReference type="Proteomes" id="UP001529514">
    <property type="component" value="Chromosome"/>
</dbReference>
<proteinExistence type="predicted"/>
<dbReference type="InterPro" id="IPR013747">
    <property type="entry name" value="ACP_syn_III_C"/>
</dbReference>
<dbReference type="PANTHER" id="PTHR34069:SF2">
    <property type="entry name" value="BETA-KETOACYL-[ACYL-CARRIER-PROTEIN] SYNTHASE III"/>
    <property type="match status" value="1"/>
</dbReference>
<protein>
    <submittedName>
        <fullName evidence="4">Ketoacyl-ACP synthase III</fullName>
    </submittedName>
</protein>
<gene>
    <name evidence="4" type="ORF">TCT1_08690</name>
</gene>
<evidence type="ECO:0000259" key="3">
    <source>
        <dbReference type="Pfam" id="PF08541"/>
    </source>
</evidence>
<evidence type="ECO:0000313" key="4">
    <source>
        <dbReference type="EMBL" id="BET95948.1"/>
    </source>
</evidence>